<dbReference type="PROSITE" id="PS51762">
    <property type="entry name" value="GH16_2"/>
    <property type="match status" value="1"/>
</dbReference>
<keyword evidence="8" id="KW-1185">Reference proteome</keyword>
<proteinExistence type="predicted"/>
<dbReference type="OrthoDB" id="4781at2759"/>
<dbReference type="EMBL" id="JANBQB010000190">
    <property type="protein sequence ID" value="KAJ1979979.1"/>
    <property type="molecule type" value="Genomic_DNA"/>
</dbReference>
<dbReference type="Gene3D" id="2.60.120.200">
    <property type="match status" value="1"/>
</dbReference>
<evidence type="ECO:0000256" key="1">
    <source>
        <dbReference type="ARBA" id="ARBA00022729"/>
    </source>
</evidence>
<organism evidence="7 8">
    <name type="scientific">Dimargaris verticillata</name>
    <dbReference type="NCBI Taxonomy" id="2761393"/>
    <lineage>
        <taxon>Eukaryota</taxon>
        <taxon>Fungi</taxon>
        <taxon>Fungi incertae sedis</taxon>
        <taxon>Zoopagomycota</taxon>
        <taxon>Kickxellomycotina</taxon>
        <taxon>Dimargaritomycetes</taxon>
        <taxon>Dimargaritales</taxon>
        <taxon>Dimargaritaceae</taxon>
        <taxon>Dimargaris</taxon>
    </lineage>
</organism>
<dbReference type="GO" id="GO:0009277">
    <property type="term" value="C:fungal-type cell wall"/>
    <property type="evidence" value="ECO:0007669"/>
    <property type="project" value="TreeGrafter"/>
</dbReference>
<evidence type="ECO:0000256" key="5">
    <source>
        <dbReference type="SAM" id="SignalP"/>
    </source>
</evidence>
<keyword evidence="3 7" id="KW-0326">Glycosidase</keyword>
<name>A0A9W8EDE1_9FUNG</name>
<dbReference type="GO" id="GO:0004553">
    <property type="term" value="F:hydrolase activity, hydrolyzing O-glycosyl compounds"/>
    <property type="evidence" value="ECO:0007669"/>
    <property type="project" value="InterPro"/>
</dbReference>
<evidence type="ECO:0000313" key="7">
    <source>
        <dbReference type="EMBL" id="KAJ1979979.1"/>
    </source>
</evidence>
<dbReference type="GO" id="GO:0016757">
    <property type="term" value="F:glycosyltransferase activity"/>
    <property type="evidence" value="ECO:0007669"/>
    <property type="project" value="TreeGrafter"/>
</dbReference>
<dbReference type="SUPFAM" id="SSF49899">
    <property type="entry name" value="Concanavalin A-like lectins/glucanases"/>
    <property type="match status" value="1"/>
</dbReference>
<protein>
    <submittedName>
        <fullName evidence="7">Glycosidase CRH2</fullName>
    </submittedName>
</protein>
<dbReference type="Proteomes" id="UP001151582">
    <property type="component" value="Unassembled WGS sequence"/>
</dbReference>
<feature type="signal peptide" evidence="5">
    <location>
        <begin position="1"/>
        <end position="19"/>
    </location>
</feature>
<dbReference type="PROSITE" id="PS01034">
    <property type="entry name" value="GH16_1"/>
    <property type="match status" value="1"/>
</dbReference>
<keyword evidence="1 5" id="KW-0732">Signal</keyword>
<dbReference type="AlphaFoldDB" id="A0A9W8EDE1"/>
<evidence type="ECO:0000256" key="2">
    <source>
        <dbReference type="ARBA" id="ARBA00022801"/>
    </source>
</evidence>
<dbReference type="InterPro" id="IPR008263">
    <property type="entry name" value="GH16_AS"/>
</dbReference>
<dbReference type="Pfam" id="PF00722">
    <property type="entry name" value="Glyco_hydro_16"/>
    <property type="match status" value="1"/>
</dbReference>
<evidence type="ECO:0000259" key="6">
    <source>
        <dbReference type="PROSITE" id="PS51762"/>
    </source>
</evidence>
<dbReference type="PANTHER" id="PTHR10963:SF22">
    <property type="entry name" value="GLYCOSIDASE CRH2-RELATED"/>
    <property type="match status" value="1"/>
</dbReference>
<feature type="domain" description="GH16" evidence="6">
    <location>
        <begin position="14"/>
        <end position="287"/>
    </location>
</feature>
<sequence>MQLVSLLLVLSPLVPWANAICEHYGDTCPEQVPCCNSAGYCSNVAASCRVGCQAENSFSKDSCQPEPECLDMTDNFDANSLAPAANFSGNPKKSAWTSDFEPNRAEVKSSNLRLYMKKDSSQFNGSKGFGATVSSVRFMDYGYAGAHVKTASTSKGVVSSFIIKNEEGDEIDFEWVGKDPTKVQTNYYWDGYVDLNNYGSMEEFDVGGDTSQDFHFYELYWEPNEIRWLIDGKTVRTLSKKDTYSEIKKTFMYPYRPSRVQFSIWDGGNDEKQGTRDWAGTPTDWSSPDTTYEMLVQEVKMTCFYKSNNTDPKDWPWDDMEKMTGSNAPPTGQPNSNGTSGSPGSGTHVAPLIPESEATQSDNAATLFASGVSTLGLVAMGLATALWQAC</sequence>
<dbReference type="GO" id="GO:0031505">
    <property type="term" value="P:fungal-type cell wall organization"/>
    <property type="evidence" value="ECO:0007669"/>
    <property type="project" value="TreeGrafter"/>
</dbReference>
<comment type="caution">
    <text evidence="7">The sequence shown here is derived from an EMBL/GenBank/DDBJ whole genome shotgun (WGS) entry which is preliminary data.</text>
</comment>
<feature type="compositionally biased region" description="Low complexity" evidence="4">
    <location>
        <begin position="334"/>
        <end position="347"/>
    </location>
</feature>
<dbReference type="GO" id="GO:0005975">
    <property type="term" value="P:carbohydrate metabolic process"/>
    <property type="evidence" value="ECO:0007669"/>
    <property type="project" value="InterPro"/>
</dbReference>
<accession>A0A9W8EDE1</accession>
<evidence type="ECO:0000256" key="4">
    <source>
        <dbReference type="SAM" id="MobiDB-lite"/>
    </source>
</evidence>
<evidence type="ECO:0000313" key="8">
    <source>
        <dbReference type="Proteomes" id="UP001151582"/>
    </source>
</evidence>
<feature type="region of interest" description="Disordered" evidence="4">
    <location>
        <begin position="314"/>
        <end position="351"/>
    </location>
</feature>
<evidence type="ECO:0000256" key="3">
    <source>
        <dbReference type="ARBA" id="ARBA00023295"/>
    </source>
</evidence>
<keyword evidence="2" id="KW-0378">Hydrolase</keyword>
<dbReference type="PANTHER" id="PTHR10963">
    <property type="entry name" value="GLYCOSYL HYDROLASE-RELATED"/>
    <property type="match status" value="1"/>
</dbReference>
<dbReference type="InterPro" id="IPR013320">
    <property type="entry name" value="ConA-like_dom_sf"/>
</dbReference>
<feature type="chain" id="PRO_5040933197" evidence="5">
    <location>
        <begin position="20"/>
        <end position="390"/>
    </location>
</feature>
<gene>
    <name evidence="7" type="primary">UTR2_2</name>
    <name evidence="7" type="ORF">H4R34_002625</name>
</gene>
<reference evidence="7" key="1">
    <citation type="submission" date="2022-07" db="EMBL/GenBank/DDBJ databases">
        <title>Phylogenomic reconstructions and comparative analyses of Kickxellomycotina fungi.</title>
        <authorList>
            <person name="Reynolds N.K."/>
            <person name="Stajich J.E."/>
            <person name="Barry K."/>
            <person name="Grigoriev I.V."/>
            <person name="Crous P."/>
            <person name="Smith M.E."/>
        </authorList>
    </citation>
    <scope>NUCLEOTIDE SEQUENCE</scope>
    <source>
        <strain evidence="7">RSA 567</strain>
    </source>
</reference>
<dbReference type="InterPro" id="IPR000757">
    <property type="entry name" value="Beta-glucanase-like"/>
</dbReference>
<dbReference type="InterPro" id="IPR050546">
    <property type="entry name" value="Glycosyl_Hydrlase_16"/>
</dbReference>